<name>A0A1E4TP62_PACTA</name>
<dbReference type="GO" id="GO:0000287">
    <property type="term" value="F:magnesium ion binding"/>
    <property type="evidence" value="ECO:0007669"/>
    <property type="project" value="InterPro"/>
</dbReference>
<comment type="catalytic activity">
    <reaction evidence="13">
        <text>4-methyl-5-(2-phosphooxyethyl)-thiazole + 4-amino-2-methyl-5-(diphosphooxymethyl)pyrimidine + H(+) = thiamine phosphate + diphosphate</text>
        <dbReference type="Rhea" id="RHEA:22328"/>
        <dbReference type="ChEBI" id="CHEBI:15378"/>
        <dbReference type="ChEBI" id="CHEBI:33019"/>
        <dbReference type="ChEBI" id="CHEBI:37575"/>
        <dbReference type="ChEBI" id="CHEBI:57841"/>
        <dbReference type="ChEBI" id="CHEBI:58296"/>
        <dbReference type="EC" id="2.5.1.3"/>
    </reaction>
</comment>
<dbReference type="InterPro" id="IPR036206">
    <property type="entry name" value="ThiamineP_synth_sf"/>
</dbReference>
<dbReference type="Pfam" id="PF02581">
    <property type="entry name" value="TMP-TENI"/>
    <property type="match status" value="1"/>
</dbReference>
<evidence type="ECO:0000256" key="8">
    <source>
        <dbReference type="ARBA" id="ARBA00022741"/>
    </source>
</evidence>
<dbReference type="GO" id="GO:0004789">
    <property type="term" value="F:thiamine-phosphate diphosphorylase activity"/>
    <property type="evidence" value="ECO:0007669"/>
    <property type="project" value="UniProtKB-EC"/>
</dbReference>
<comment type="catalytic activity">
    <reaction evidence="15">
        <text>2-[(2R,5Z)-2-carboxy-4-methylthiazol-5(2H)-ylidene]ethyl phosphate + 4-amino-2-methyl-5-(diphosphooxymethyl)pyrimidine + 2 H(+) = thiamine phosphate + CO2 + diphosphate</text>
        <dbReference type="Rhea" id="RHEA:47844"/>
        <dbReference type="ChEBI" id="CHEBI:15378"/>
        <dbReference type="ChEBI" id="CHEBI:16526"/>
        <dbReference type="ChEBI" id="CHEBI:33019"/>
        <dbReference type="ChEBI" id="CHEBI:37575"/>
        <dbReference type="ChEBI" id="CHEBI:57841"/>
        <dbReference type="ChEBI" id="CHEBI:62899"/>
        <dbReference type="EC" id="2.5.1.3"/>
    </reaction>
</comment>
<reference evidence="20" key="1">
    <citation type="submission" date="2016-05" db="EMBL/GenBank/DDBJ databases">
        <title>Comparative genomics of biotechnologically important yeasts.</title>
        <authorList>
            <consortium name="DOE Joint Genome Institute"/>
            <person name="Riley R."/>
            <person name="Haridas S."/>
            <person name="Wolfe K.H."/>
            <person name="Lopes M.R."/>
            <person name="Hittinger C.T."/>
            <person name="Goker M."/>
            <person name="Salamov A."/>
            <person name="Wisecaver J."/>
            <person name="Long T.M."/>
            <person name="Aerts A.L."/>
            <person name="Barry K."/>
            <person name="Choi C."/>
            <person name="Clum A."/>
            <person name="Coughlan A.Y."/>
            <person name="Deshpande S."/>
            <person name="Douglass A.P."/>
            <person name="Hanson S.J."/>
            <person name="Klenk H.-P."/>
            <person name="Labutti K."/>
            <person name="Lapidus A."/>
            <person name="Lindquist E."/>
            <person name="Lipzen A."/>
            <person name="Meier-Kolthoff J.P."/>
            <person name="Ohm R.A."/>
            <person name="Otillar R.P."/>
            <person name="Pangilinan J."/>
            <person name="Peng Y."/>
            <person name="Rokas A."/>
            <person name="Rosa C.A."/>
            <person name="Scheuner C."/>
            <person name="Sibirny A.A."/>
            <person name="Slot J.C."/>
            <person name="Stielow J.B."/>
            <person name="Sun H."/>
            <person name="Kurtzman C.P."/>
            <person name="Blackwell M."/>
            <person name="Grigoriev I.V."/>
            <person name="Jeffries T.W."/>
        </authorList>
    </citation>
    <scope>NUCLEOTIDE SEQUENCE [LARGE SCALE GENOMIC DNA]</scope>
    <source>
        <strain evidence="20">NRRL Y-2460</strain>
    </source>
</reference>
<dbReference type="HAMAP" id="MF_00228">
    <property type="entry name" value="Thz_kinase"/>
    <property type="match status" value="1"/>
</dbReference>
<gene>
    <name evidence="19" type="ORF">PACTADRAFT_77848</name>
</gene>
<dbReference type="FunFam" id="3.20.20.70:FF:000104">
    <property type="entry name" value="Thiamine biosynthetic bifunctional enzyme"/>
    <property type="match status" value="1"/>
</dbReference>
<dbReference type="PANTHER" id="PTHR20857">
    <property type="entry name" value="THIAMINE-PHOSPHATE PYROPHOSPHORYLASE"/>
    <property type="match status" value="1"/>
</dbReference>
<comment type="similarity">
    <text evidence="16">In the C-terminal section; belongs to the Thz kinase family.</text>
</comment>
<dbReference type="Gene3D" id="3.20.20.70">
    <property type="entry name" value="Aldolase class I"/>
    <property type="match status" value="1"/>
</dbReference>
<dbReference type="InterPro" id="IPR000417">
    <property type="entry name" value="Hyethyz_kinase"/>
</dbReference>
<keyword evidence="6" id="KW-0808">Transferase</keyword>
<dbReference type="Gene3D" id="3.40.1190.20">
    <property type="match status" value="1"/>
</dbReference>
<evidence type="ECO:0000256" key="2">
    <source>
        <dbReference type="ARBA" id="ARBA00001946"/>
    </source>
</evidence>
<proteinExistence type="inferred from homology"/>
<dbReference type="PANTHER" id="PTHR20857:SF23">
    <property type="entry name" value="THIAMINE BIOSYNTHETIC BIFUNCTIONAL ENZYME"/>
    <property type="match status" value="1"/>
</dbReference>
<dbReference type="GO" id="GO:0004417">
    <property type="term" value="F:hydroxyethylthiazole kinase activity"/>
    <property type="evidence" value="ECO:0007669"/>
    <property type="project" value="UniProtKB-EC"/>
</dbReference>
<dbReference type="GO" id="GO:0005524">
    <property type="term" value="F:ATP binding"/>
    <property type="evidence" value="ECO:0007669"/>
    <property type="project" value="UniProtKB-KW"/>
</dbReference>
<dbReference type="Proteomes" id="UP000094236">
    <property type="component" value="Unassembled WGS sequence"/>
</dbReference>
<evidence type="ECO:0000256" key="16">
    <source>
        <dbReference type="ARBA" id="ARBA00061146"/>
    </source>
</evidence>
<organism evidence="19 20">
    <name type="scientific">Pachysolen tannophilus NRRL Y-2460</name>
    <dbReference type="NCBI Taxonomy" id="669874"/>
    <lineage>
        <taxon>Eukaryota</taxon>
        <taxon>Fungi</taxon>
        <taxon>Dikarya</taxon>
        <taxon>Ascomycota</taxon>
        <taxon>Saccharomycotina</taxon>
        <taxon>Pichiomycetes</taxon>
        <taxon>Pachysolenaceae</taxon>
        <taxon>Pachysolen</taxon>
    </lineage>
</organism>
<dbReference type="STRING" id="669874.A0A1E4TP62"/>
<comment type="pathway">
    <text evidence="4">Cofactor biosynthesis; thiamine diphosphate biosynthesis; 4-methyl-5-(2-phosphoethyl)-thiazole from 5-(2-hydroxyethyl)-4-methylthiazole: step 1/1.</text>
</comment>
<dbReference type="InterPro" id="IPR022998">
    <property type="entry name" value="ThiamineP_synth_TenI"/>
</dbReference>
<dbReference type="NCBIfam" id="NF006830">
    <property type="entry name" value="PRK09355.1"/>
    <property type="match status" value="1"/>
</dbReference>
<evidence type="ECO:0000256" key="5">
    <source>
        <dbReference type="ARBA" id="ARBA00005165"/>
    </source>
</evidence>
<dbReference type="AlphaFoldDB" id="A0A1E4TP62"/>
<comment type="function">
    <text evidence="3">Condenses 4-methyl-5-(beta-hydroxyethyl)thiazole monophosphate (THZ-P) and 2-methyl-4-amino-5-hydroxymethyl pyrimidine pyrophosphate (HMP-PP) to form thiamine monophosphate (TMP).</text>
</comment>
<evidence type="ECO:0000256" key="3">
    <source>
        <dbReference type="ARBA" id="ARBA00003814"/>
    </source>
</evidence>
<evidence type="ECO:0000256" key="6">
    <source>
        <dbReference type="ARBA" id="ARBA00022679"/>
    </source>
</evidence>
<dbReference type="HAMAP" id="MF_00097">
    <property type="entry name" value="TMP_synthase"/>
    <property type="match status" value="1"/>
</dbReference>
<evidence type="ECO:0000256" key="14">
    <source>
        <dbReference type="ARBA" id="ARBA00047851"/>
    </source>
</evidence>
<evidence type="ECO:0000256" key="11">
    <source>
        <dbReference type="ARBA" id="ARBA00022842"/>
    </source>
</evidence>
<keyword evidence="9" id="KW-0418">Kinase</keyword>
<evidence type="ECO:0000256" key="7">
    <source>
        <dbReference type="ARBA" id="ARBA00022723"/>
    </source>
</evidence>
<comment type="catalytic activity">
    <reaction evidence="1">
        <text>5-(2-hydroxyethyl)-4-methylthiazole + ATP = 4-methyl-5-(2-phosphooxyethyl)-thiazole + ADP + H(+)</text>
        <dbReference type="Rhea" id="RHEA:24212"/>
        <dbReference type="ChEBI" id="CHEBI:15378"/>
        <dbReference type="ChEBI" id="CHEBI:17957"/>
        <dbReference type="ChEBI" id="CHEBI:30616"/>
        <dbReference type="ChEBI" id="CHEBI:58296"/>
        <dbReference type="ChEBI" id="CHEBI:456216"/>
        <dbReference type="EC" id="2.7.1.50"/>
    </reaction>
</comment>
<evidence type="ECO:0000256" key="4">
    <source>
        <dbReference type="ARBA" id="ARBA00004868"/>
    </source>
</evidence>
<dbReference type="Pfam" id="PF02110">
    <property type="entry name" value="HK"/>
    <property type="match status" value="1"/>
</dbReference>
<dbReference type="EMBL" id="KV454018">
    <property type="protein sequence ID" value="ODV93540.1"/>
    <property type="molecule type" value="Genomic_DNA"/>
</dbReference>
<evidence type="ECO:0000256" key="15">
    <source>
        <dbReference type="ARBA" id="ARBA00047883"/>
    </source>
</evidence>
<dbReference type="InterPro" id="IPR029056">
    <property type="entry name" value="Ribokinase-like"/>
</dbReference>
<keyword evidence="20" id="KW-1185">Reference proteome</keyword>
<comment type="similarity">
    <text evidence="17">In the N-terminal section; belongs to the thiamine-phosphate synthase family.</text>
</comment>
<evidence type="ECO:0000313" key="19">
    <source>
        <dbReference type="EMBL" id="ODV93540.1"/>
    </source>
</evidence>
<dbReference type="SUPFAM" id="SSF53613">
    <property type="entry name" value="Ribokinase-like"/>
    <property type="match status" value="1"/>
</dbReference>
<protein>
    <recommendedName>
        <fullName evidence="18">Thiamine phosphate synthase/TenI domain-containing protein</fullName>
    </recommendedName>
</protein>
<keyword evidence="8" id="KW-0547">Nucleotide-binding</keyword>
<dbReference type="CDD" id="cd00564">
    <property type="entry name" value="TMP_TenI"/>
    <property type="match status" value="1"/>
</dbReference>
<dbReference type="CDD" id="cd01170">
    <property type="entry name" value="THZ_kinase"/>
    <property type="match status" value="1"/>
</dbReference>
<feature type="domain" description="Thiamine phosphate synthase/TenI" evidence="18">
    <location>
        <begin position="13"/>
        <end position="209"/>
    </location>
</feature>
<dbReference type="GO" id="GO:0005829">
    <property type="term" value="C:cytosol"/>
    <property type="evidence" value="ECO:0007669"/>
    <property type="project" value="EnsemblFungi"/>
</dbReference>
<dbReference type="GO" id="GO:0009228">
    <property type="term" value="P:thiamine biosynthetic process"/>
    <property type="evidence" value="ECO:0007669"/>
    <property type="project" value="UniProtKB-KW"/>
</dbReference>
<comment type="pathway">
    <text evidence="5">Cofactor biosynthesis; thiamine diphosphate biosynthesis; thiamine phosphate from 4-amino-2-methyl-5-diphosphomethylpyrimidine and 4-methyl-5-(2-phosphoethyl)-thiazole: step 1/1.</text>
</comment>
<accession>A0A1E4TP62</accession>
<keyword evidence="11" id="KW-0460">Magnesium</keyword>
<evidence type="ECO:0000256" key="13">
    <source>
        <dbReference type="ARBA" id="ARBA00047334"/>
    </source>
</evidence>
<evidence type="ECO:0000256" key="1">
    <source>
        <dbReference type="ARBA" id="ARBA00001771"/>
    </source>
</evidence>
<evidence type="ECO:0000256" key="10">
    <source>
        <dbReference type="ARBA" id="ARBA00022840"/>
    </source>
</evidence>
<dbReference type="OrthoDB" id="4994at2759"/>
<evidence type="ECO:0000259" key="18">
    <source>
        <dbReference type="Pfam" id="PF02581"/>
    </source>
</evidence>
<dbReference type="InterPro" id="IPR013785">
    <property type="entry name" value="Aldolase_TIM"/>
</dbReference>
<dbReference type="InterPro" id="IPR034291">
    <property type="entry name" value="TMP_synthase"/>
</dbReference>
<comment type="cofactor">
    <cofactor evidence="2">
        <name>Mg(2+)</name>
        <dbReference type="ChEBI" id="CHEBI:18420"/>
    </cofactor>
</comment>
<dbReference type="GO" id="GO:0009229">
    <property type="term" value="P:thiamine diphosphate biosynthetic process"/>
    <property type="evidence" value="ECO:0007669"/>
    <property type="project" value="UniProtKB-UniPathway"/>
</dbReference>
<evidence type="ECO:0000313" key="20">
    <source>
        <dbReference type="Proteomes" id="UP000094236"/>
    </source>
</evidence>
<sequence length="539" mass="58741">MSQFDKAKVDYSLYLVTNREMIPDGITIFEQVERAIMNGVTIVQLREKEAETKEFVEIAKKIHQLTMKYNIPLIINDRVDVALAVDAEGVHIGQDDMDAETVRKLIGDNKILGVSCGYVEDVQNVIKSEAKIDYIGIGAVFPTNTKKLKKVPFGTDGIKKLLTVLRDNGGQHIKSVIIGGLNKSNIAQVLYTSSIPGKATDGVAVVSCIMAQEDALKETKATLACIKEVGPWVKKDQILTDLQLSRDYFTSSKFKDIIYTLKNIKPMVHHITNNVVKNFSANVTISIGGSPIMSELVQEFEDFAQFPNTGLLLNTGTPTEETLPVFLEAVKAYNLNGSPVVYDPVGCGASGARKRYMSEILNHGYFTVIKGNTGEILTAAGFDSRMKGVDVMDSSQSHQYLIDAAKKLAVSQRCVVVLTGELDIIVDGIVDPTIIKIPRNFEPVVAVIKGGHELMGNITGSGCALGSVITAFVASNSTKNVFFSTISAVMLFKEAGYLAGKISDGPGSFMLNFLDQLYKISHLESFKDGNWNTSVSFPL</sequence>
<evidence type="ECO:0000256" key="12">
    <source>
        <dbReference type="ARBA" id="ARBA00022977"/>
    </source>
</evidence>
<keyword evidence="10" id="KW-0067">ATP-binding</keyword>
<comment type="catalytic activity">
    <reaction evidence="14">
        <text>2-(2-carboxy-4-methylthiazol-5-yl)ethyl phosphate + 4-amino-2-methyl-5-(diphosphooxymethyl)pyrimidine + 2 H(+) = thiamine phosphate + CO2 + diphosphate</text>
        <dbReference type="Rhea" id="RHEA:47848"/>
        <dbReference type="ChEBI" id="CHEBI:15378"/>
        <dbReference type="ChEBI" id="CHEBI:16526"/>
        <dbReference type="ChEBI" id="CHEBI:33019"/>
        <dbReference type="ChEBI" id="CHEBI:37575"/>
        <dbReference type="ChEBI" id="CHEBI:57841"/>
        <dbReference type="ChEBI" id="CHEBI:62890"/>
        <dbReference type="EC" id="2.5.1.3"/>
    </reaction>
</comment>
<keyword evidence="12" id="KW-0784">Thiamine biosynthesis</keyword>
<dbReference type="PRINTS" id="PR01099">
    <property type="entry name" value="HYETHTZKNASE"/>
</dbReference>
<dbReference type="UniPathway" id="UPA00060">
    <property type="reaction ID" value="UER00139"/>
</dbReference>
<dbReference type="NCBIfam" id="TIGR00693">
    <property type="entry name" value="thiE"/>
    <property type="match status" value="1"/>
</dbReference>
<evidence type="ECO:0000256" key="9">
    <source>
        <dbReference type="ARBA" id="ARBA00022777"/>
    </source>
</evidence>
<dbReference type="SUPFAM" id="SSF51391">
    <property type="entry name" value="Thiamin phosphate synthase"/>
    <property type="match status" value="1"/>
</dbReference>
<evidence type="ECO:0000256" key="17">
    <source>
        <dbReference type="ARBA" id="ARBA00061283"/>
    </source>
</evidence>
<keyword evidence="7" id="KW-0479">Metal-binding</keyword>